<name>A0A9J6DK65_RHIMP</name>
<dbReference type="SUPFAM" id="SSF101690">
    <property type="entry name" value="PAZ domain"/>
    <property type="match status" value="1"/>
</dbReference>
<dbReference type="VEuPathDB" id="VectorBase:LOC119184273"/>
<dbReference type="SMART" id="SM00950">
    <property type="entry name" value="Piwi"/>
    <property type="match status" value="1"/>
</dbReference>
<organism evidence="5 6">
    <name type="scientific">Rhipicephalus microplus</name>
    <name type="common">Cattle tick</name>
    <name type="synonym">Boophilus microplus</name>
    <dbReference type="NCBI Taxonomy" id="6941"/>
    <lineage>
        <taxon>Eukaryota</taxon>
        <taxon>Metazoa</taxon>
        <taxon>Ecdysozoa</taxon>
        <taxon>Arthropoda</taxon>
        <taxon>Chelicerata</taxon>
        <taxon>Arachnida</taxon>
        <taxon>Acari</taxon>
        <taxon>Parasitiformes</taxon>
        <taxon>Ixodida</taxon>
        <taxon>Ixodoidea</taxon>
        <taxon>Ixodidae</taxon>
        <taxon>Rhipicephalinae</taxon>
        <taxon>Rhipicephalus</taxon>
        <taxon>Boophilus</taxon>
    </lineage>
</organism>
<accession>A0A9J6DK65</accession>
<dbReference type="PROSITE" id="PS50822">
    <property type="entry name" value="PIWI"/>
    <property type="match status" value="1"/>
</dbReference>
<evidence type="ECO:0000256" key="1">
    <source>
        <dbReference type="ARBA" id="ARBA00008201"/>
    </source>
</evidence>
<dbReference type="Gene3D" id="3.40.50.2300">
    <property type="match status" value="1"/>
</dbReference>
<dbReference type="InterPro" id="IPR003100">
    <property type="entry name" value="PAZ_dom"/>
</dbReference>
<evidence type="ECO:0000259" key="4">
    <source>
        <dbReference type="PROSITE" id="PS50822"/>
    </source>
</evidence>
<evidence type="ECO:0000313" key="6">
    <source>
        <dbReference type="Proteomes" id="UP000821866"/>
    </source>
</evidence>
<dbReference type="PANTHER" id="PTHR22891">
    <property type="entry name" value="EUKARYOTIC TRANSLATION INITIATION FACTOR 2C"/>
    <property type="match status" value="1"/>
</dbReference>
<comment type="caution">
    <text evidence="5">The sequence shown here is derived from an EMBL/GenBank/DDBJ whole genome shotgun (WGS) entry which is preliminary data.</text>
</comment>
<dbReference type="Pfam" id="PF02171">
    <property type="entry name" value="Piwi"/>
    <property type="match status" value="1"/>
</dbReference>
<evidence type="ECO:0000313" key="5">
    <source>
        <dbReference type="EMBL" id="KAH8022548.1"/>
    </source>
</evidence>
<feature type="domain" description="Piwi" evidence="4">
    <location>
        <begin position="459"/>
        <end position="758"/>
    </location>
</feature>
<dbReference type="InterPro" id="IPR012337">
    <property type="entry name" value="RNaseH-like_sf"/>
</dbReference>
<dbReference type="FunFam" id="2.170.260.10:FF:000001">
    <property type="entry name" value="Protein argonaute-2"/>
    <property type="match status" value="1"/>
</dbReference>
<dbReference type="Gene3D" id="3.30.420.10">
    <property type="entry name" value="Ribonuclease H-like superfamily/Ribonuclease H"/>
    <property type="match status" value="1"/>
</dbReference>
<dbReference type="InterPro" id="IPR036397">
    <property type="entry name" value="RNaseH_sf"/>
</dbReference>
<feature type="domain" description="PAZ" evidence="3">
    <location>
        <begin position="300"/>
        <end position="412"/>
    </location>
</feature>
<dbReference type="Pfam" id="PF02170">
    <property type="entry name" value="PAZ"/>
    <property type="match status" value="1"/>
</dbReference>
<dbReference type="SMART" id="SM00949">
    <property type="entry name" value="PAZ"/>
    <property type="match status" value="1"/>
</dbReference>
<reference evidence="5" key="1">
    <citation type="journal article" date="2020" name="Cell">
        <title>Large-Scale Comparative Analyses of Tick Genomes Elucidate Their Genetic Diversity and Vector Capacities.</title>
        <authorList>
            <consortium name="Tick Genome and Microbiome Consortium (TIGMIC)"/>
            <person name="Jia N."/>
            <person name="Wang J."/>
            <person name="Shi W."/>
            <person name="Du L."/>
            <person name="Sun Y."/>
            <person name="Zhan W."/>
            <person name="Jiang J.F."/>
            <person name="Wang Q."/>
            <person name="Zhang B."/>
            <person name="Ji P."/>
            <person name="Bell-Sakyi L."/>
            <person name="Cui X.M."/>
            <person name="Yuan T.T."/>
            <person name="Jiang B.G."/>
            <person name="Yang W.F."/>
            <person name="Lam T.T."/>
            <person name="Chang Q.C."/>
            <person name="Ding S.J."/>
            <person name="Wang X.J."/>
            <person name="Zhu J.G."/>
            <person name="Ruan X.D."/>
            <person name="Zhao L."/>
            <person name="Wei J.T."/>
            <person name="Ye R.Z."/>
            <person name="Que T.C."/>
            <person name="Du C.H."/>
            <person name="Zhou Y.H."/>
            <person name="Cheng J.X."/>
            <person name="Dai P.F."/>
            <person name="Guo W.B."/>
            <person name="Han X.H."/>
            <person name="Huang E.J."/>
            <person name="Li L.F."/>
            <person name="Wei W."/>
            <person name="Gao Y.C."/>
            <person name="Liu J.Z."/>
            <person name="Shao H.Z."/>
            <person name="Wang X."/>
            <person name="Wang C.C."/>
            <person name="Yang T.C."/>
            <person name="Huo Q.B."/>
            <person name="Li W."/>
            <person name="Chen H.Y."/>
            <person name="Chen S.E."/>
            <person name="Zhou L.G."/>
            <person name="Ni X.B."/>
            <person name="Tian J.H."/>
            <person name="Sheng Y."/>
            <person name="Liu T."/>
            <person name="Pan Y.S."/>
            <person name="Xia L.Y."/>
            <person name="Li J."/>
            <person name="Zhao F."/>
            <person name="Cao W.C."/>
        </authorList>
    </citation>
    <scope>NUCLEOTIDE SEQUENCE</scope>
    <source>
        <strain evidence="5">Rmic-2018</strain>
    </source>
</reference>
<sequence length="772" mass="85587">MQLCESLLRCPPRKFVEPYLSLGSPSAQCTEQRIAFRAAPASSGGGRRGFSEGTPRTPWLPVEQVTVLRAGPVHPCPTTSAFSAGVVPDALGPLEITPFAPPPRPAPGTIGTPIKLRANHFTISMPGWRLYHYDVTITPEKCPHSVNREVIDAIVKSYSGTFGSQKPVFDGRKNMYATIPLARDGVDLLVTLPSVGRARVFHVLITLVGEVDLQNLAEALRSRPCVVSVAGVRALDVILSQLPSMTYTSVGRSFFFAPSAADLGGVLEARNGYHQSVHLCQREVTVNVDVSAMAFYKAQPVIEFMVQVLHLHRIGPLQEFERTALTKKITGLKVTVAHTGRKYRVCGVTSNDAQHQTFPWLLENGKTVDCSVADYFQNKYGIKLRYPELPCLLAGPEKRKAFLPFELCDIEPGQKCMKRLTNAQTAKLIRPCTHTCLTKVDEVEPAFRYLKTRFACPNLVIVVLPGKTPIYAEVKRGGNTLMGVATQCVNYESPLKLKKRTLSNLIVKINAKLGGINCIVKPGDRPPLFKEPVIFLGASVTHHSSNSNLSIAAVTGSMDAHPCRYGATVRVQTGHQEVIQELTSMVKEMLTRFYKTTHWKPVRIVMYRGAVPESQLERVVITEVAAIREACSRLETDYKPGLTYVVVQRRHHTRLFCSHKEERTGRSGNVPPGTTVDTDITHPTEFDFFLCSHAGIQGTSRPSHYRVRWDDNCFTQDELQSLTYQLCHTYPRCTRCVYRPAPLYYASLVSNTAQHHVVTPPQVGYAPLSFLV</sequence>
<keyword evidence="2" id="KW-0943">RNA-mediated gene silencing</keyword>
<dbReference type="AlphaFoldDB" id="A0A9J6DK65"/>
<dbReference type="Gene3D" id="2.170.260.10">
    <property type="entry name" value="paz domain"/>
    <property type="match status" value="1"/>
</dbReference>
<reference evidence="5" key="2">
    <citation type="submission" date="2021-09" db="EMBL/GenBank/DDBJ databases">
        <authorList>
            <person name="Jia N."/>
            <person name="Wang J."/>
            <person name="Shi W."/>
            <person name="Du L."/>
            <person name="Sun Y."/>
            <person name="Zhan W."/>
            <person name="Jiang J."/>
            <person name="Wang Q."/>
            <person name="Zhang B."/>
            <person name="Ji P."/>
            <person name="Sakyi L.B."/>
            <person name="Cui X."/>
            <person name="Yuan T."/>
            <person name="Jiang B."/>
            <person name="Yang W."/>
            <person name="Lam T.T.-Y."/>
            <person name="Chang Q."/>
            <person name="Ding S."/>
            <person name="Wang X."/>
            <person name="Zhu J."/>
            <person name="Ruan X."/>
            <person name="Zhao L."/>
            <person name="Wei J."/>
            <person name="Que T."/>
            <person name="Du C."/>
            <person name="Cheng J."/>
            <person name="Dai P."/>
            <person name="Han X."/>
            <person name="Huang E."/>
            <person name="Gao Y."/>
            <person name="Liu J."/>
            <person name="Shao H."/>
            <person name="Ye R."/>
            <person name="Li L."/>
            <person name="Wei W."/>
            <person name="Wang X."/>
            <person name="Wang C."/>
            <person name="Huo Q."/>
            <person name="Li W."/>
            <person name="Guo W."/>
            <person name="Chen H."/>
            <person name="Chen S."/>
            <person name="Zhou L."/>
            <person name="Zhou L."/>
            <person name="Ni X."/>
            <person name="Tian J."/>
            <person name="Zhou Y."/>
            <person name="Sheng Y."/>
            <person name="Liu T."/>
            <person name="Pan Y."/>
            <person name="Xia L."/>
            <person name="Li J."/>
            <person name="Zhao F."/>
            <person name="Cao W."/>
        </authorList>
    </citation>
    <scope>NUCLEOTIDE SEQUENCE</scope>
    <source>
        <strain evidence="5">Rmic-2018</strain>
        <tissue evidence="5">Larvae</tissue>
    </source>
</reference>
<dbReference type="Pfam" id="PF08699">
    <property type="entry name" value="ArgoL1"/>
    <property type="match status" value="1"/>
</dbReference>
<dbReference type="SUPFAM" id="SSF53098">
    <property type="entry name" value="Ribonuclease H-like"/>
    <property type="match status" value="1"/>
</dbReference>
<dbReference type="InterPro" id="IPR014811">
    <property type="entry name" value="ArgoL1"/>
</dbReference>
<dbReference type="Proteomes" id="UP000821866">
    <property type="component" value="Chromosome 7"/>
</dbReference>
<evidence type="ECO:0000259" key="3">
    <source>
        <dbReference type="PROSITE" id="PS50821"/>
    </source>
</evidence>
<evidence type="ECO:0000256" key="2">
    <source>
        <dbReference type="ARBA" id="ARBA00023158"/>
    </source>
</evidence>
<dbReference type="PROSITE" id="PS50821">
    <property type="entry name" value="PAZ"/>
    <property type="match status" value="1"/>
</dbReference>
<comment type="similarity">
    <text evidence="1">Belongs to the argonaute family. Ago subfamily.</text>
</comment>
<protein>
    <submittedName>
        <fullName evidence="5">Uncharacterized protein</fullName>
    </submittedName>
</protein>
<dbReference type="SMART" id="SM01163">
    <property type="entry name" value="DUF1785"/>
    <property type="match status" value="1"/>
</dbReference>
<dbReference type="EMBL" id="JABSTU010000009">
    <property type="protein sequence ID" value="KAH8022548.1"/>
    <property type="molecule type" value="Genomic_DNA"/>
</dbReference>
<dbReference type="Pfam" id="PF16486">
    <property type="entry name" value="ArgoN"/>
    <property type="match status" value="1"/>
</dbReference>
<dbReference type="InterPro" id="IPR032474">
    <property type="entry name" value="Argonaute_N"/>
</dbReference>
<dbReference type="InterPro" id="IPR003165">
    <property type="entry name" value="Piwi"/>
</dbReference>
<keyword evidence="6" id="KW-1185">Reference proteome</keyword>
<dbReference type="GO" id="GO:0003723">
    <property type="term" value="F:RNA binding"/>
    <property type="evidence" value="ECO:0007669"/>
    <property type="project" value="InterPro"/>
</dbReference>
<dbReference type="GO" id="GO:0034587">
    <property type="term" value="P:piRNA processing"/>
    <property type="evidence" value="ECO:0007669"/>
    <property type="project" value="UniProtKB-ARBA"/>
</dbReference>
<gene>
    <name evidence="5" type="ORF">HPB51_025260</name>
</gene>
<dbReference type="InterPro" id="IPR036085">
    <property type="entry name" value="PAZ_dom_sf"/>
</dbReference>
<dbReference type="VEuPathDB" id="VectorBase:LOC119173571"/>
<proteinExistence type="inferred from homology"/>
<dbReference type="CDD" id="cd02846">
    <property type="entry name" value="PAZ_argonaute_like"/>
    <property type="match status" value="1"/>
</dbReference>